<evidence type="ECO:0000259" key="6">
    <source>
        <dbReference type="Pfam" id="PF02826"/>
    </source>
</evidence>
<keyword evidence="3" id="KW-0520">NAD</keyword>
<proteinExistence type="inferred from homology"/>
<keyword evidence="8" id="KW-1185">Reference proteome</keyword>
<dbReference type="SUPFAM" id="SSF52283">
    <property type="entry name" value="Formate/glycerate dehydrogenase catalytic domain-like"/>
    <property type="match status" value="1"/>
</dbReference>
<dbReference type="Gene3D" id="3.40.50.720">
    <property type="entry name" value="NAD(P)-binding Rossmann-like Domain"/>
    <property type="match status" value="2"/>
</dbReference>
<keyword evidence="2 4" id="KW-0560">Oxidoreductase</keyword>
<dbReference type="EC" id="1.1.1.95" evidence="7"/>
<dbReference type="KEGG" id="tni:TVNIR_2110"/>
<evidence type="ECO:0000256" key="3">
    <source>
        <dbReference type="ARBA" id="ARBA00023027"/>
    </source>
</evidence>
<dbReference type="GO" id="GO:0051287">
    <property type="term" value="F:NAD binding"/>
    <property type="evidence" value="ECO:0007669"/>
    <property type="project" value="InterPro"/>
</dbReference>
<dbReference type="CDD" id="cd12162">
    <property type="entry name" value="2-Hacid_dh_4"/>
    <property type="match status" value="1"/>
</dbReference>
<dbReference type="PATRIC" id="fig|1255043.3.peg.2132"/>
<dbReference type="InterPro" id="IPR029753">
    <property type="entry name" value="D-isomer_DH_CS"/>
</dbReference>
<evidence type="ECO:0000256" key="4">
    <source>
        <dbReference type="RuleBase" id="RU003719"/>
    </source>
</evidence>
<evidence type="ECO:0000256" key="1">
    <source>
        <dbReference type="ARBA" id="ARBA00005854"/>
    </source>
</evidence>
<evidence type="ECO:0000259" key="5">
    <source>
        <dbReference type="Pfam" id="PF00389"/>
    </source>
</evidence>
<reference evidence="7" key="1">
    <citation type="submission" date="2015-12" db="EMBL/GenBank/DDBJ databases">
        <authorList>
            <person name="Tikhonova T.V."/>
            <person name="Pavlov A.R."/>
            <person name="Beletsky A.V."/>
            <person name="Mardanov A.V."/>
            <person name="Sorokin D.Y."/>
            <person name="Ravin N.V."/>
            <person name="Popov V.O."/>
        </authorList>
    </citation>
    <scope>NUCLEOTIDE SEQUENCE</scope>
    <source>
        <strain evidence="7">DSM 14787</strain>
    </source>
</reference>
<dbReference type="GO" id="GO:0004617">
    <property type="term" value="F:phosphoglycerate dehydrogenase activity"/>
    <property type="evidence" value="ECO:0007669"/>
    <property type="project" value="UniProtKB-EC"/>
</dbReference>
<evidence type="ECO:0000313" key="8">
    <source>
        <dbReference type="Proteomes" id="UP000010809"/>
    </source>
</evidence>
<dbReference type="eggNOG" id="COG1052">
    <property type="taxonomic scope" value="Bacteria"/>
</dbReference>
<dbReference type="STRING" id="1255043.TVNIR_2110"/>
<dbReference type="SUPFAM" id="SSF51735">
    <property type="entry name" value="NAD(P)-binding Rossmann-fold domains"/>
    <property type="match status" value="1"/>
</dbReference>
<dbReference type="Pfam" id="PF00389">
    <property type="entry name" value="2-Hacid_dh"/>
    <property type="match status" value="1"/>
</dbReference>
<dbReference type="Pfam" id="PF02826">
    <property type="entry name" value="2-Hacid_dh_C"/>
    <property type="match status" value="1"/>
</dbReference>
<dbReference type="RefSeq" id="WP_015258895.1">
    <property type="nucleotide sequence ID" value="NC_019902.2"/>
</dbReference>
<accession>L0DXS1</accession>
<evidence type="ECO:0000256" key="2">
    <source>
        <dbReference type="ARBA" id="ARBA00023002"/>
    </source>
</evidence>
<name>L0DXS1_THIND</name>
<feature type="domain" description="D-isomer specific 2-hydroxyacid dehydrogenase NAD-binding" evidence="6">
    <location>
        <begin position="108"/>
        <end position="288"/>
    </location>
</feature>
<evidence type="ECO:0000313" key="7">
    <source>
        <dbReference type="EMBL" id="AGA33770.1"/>
    </source>
</evidence>
<dbReference type="InterPro" id="IPR006140">
    <property type="entry name" value="D-isomer_DH_NAD-bd"/>
</dbReference>
<dbReference type="PROSITE" id="PS00671">
    <property type="entry name" value="D_2_HYDROXYACID_DH_3"/>
    <property type="match status" value="1"/>
</dbReference>
<protein>
    <submittedName>
        <fullName evidence="7">D-3-phosphoglycerate dehydrogenase</fullName>
        <ecNumber evidence="7">1.1.1.95</ecNumber>
    </submittedName>
</protein>
<dbReference type="Proteomes" id="UP000010809">
    <property type="component" value="Chromosome"/>
</dbReference>
<feature type="domain" description="D-isomer specific 2-hydroxyacid dehydrogenase catalytic" evidence="5">
    <location>
        <begin position="19"/>
        <end position="318"/>
    </location>
</feature>
<dbReference type="InterPro" id="IPR036291">
    <property type="entry name" value="NAD(P)-bd_dom_sf"/>
</dbReference>
<comment type="similarity">
    <text evidence="1 4">Belongs to the D-isomer specific 2-hydroxyacid dehydrogenase family.</text>
</comment>
<gene>
    <name evidence="7" type="primary">hprA [H]</name>
    <name evidence="7" type="ordered locus">TVNIR_2110</name>
</gene>
<dbReference type="PANTHER" id="PTHR43761">
    <property type="entry name" value="D-ISOMER SPECIFIC 2-HYDROXYACID DEHYDROGENASE FAMILY PROTEIN (AFU_ORTHOLOGUE AFUA_1G13630)"/>
    <property type="match status" value="1"/>
</dbReference>
<dbReference type="OrthoDB" id="9805416at2"/>
<dbReference type="EMBL" id="CP003989">
    <property type="protein sequence ID" value="AGA33770.1"/>
    <property type="molecule type" value="Genomic_DNA"/>
</dbReference>
<sequence length="320" mass="34694">MKGVFLDLSTVDRGDLDLEPLHRALPEWTLFDTTRPRETADRIREAEVVVTNKVALDRNLLAQAPRLQLICAAATGTNNIDIGTAAEREIPVCNARDYATDSVTQHVFALLLTLVTRIDAYRADIRAGRWSASDQFCLLDHPVRTLAGMHLGIVGRGVLGEATGRLAEAFGMQVSFARSLRPDVPATDNRPELDDLLPEIDVLSLHLPLTESTRNLIDARRLARMPAGSLLINTARGGLVDPEALAQSLRAGHLGGAGIDVLEPEPPPPGHPLLAPDIPNLVLTPHTAWAARGARQNVLDEVRANIEAFLAGRPRNVVKP</sequence>
<dbReference type="PANTHER" id="PTHR43761:SF1">
    <property type="entry name" value="D-ISOMER SPECIFIC 2-HYDROXYACID DEHYDROGENASE CATALYTIC DOMAIN-CONTAINING PROTEIN-RELATED"/>
    <property type="match status" value="1"/>
</dbReference>
<dbReference type="InterPro" id="IPR006139">
    <property type="entry name" value="D-isomer_2_OHA_DH_cat_dom"/>
</dbReference>
<dbReference type="InterPro" id="IPR050418">
    <property type="entry name" value="D-iso_2-hydroxyacid_DH_PdxB"/>
</dbReference>
<organism evidence="7 8">
    <name type="scientific">Thioalkalivibrio nitratireducens (strain DSM 14787 / UNIQEM 213 / ALEN2)</name>
    <dbReference type="NCBI Taxonomy" id="1255043"/>
    <lineage>
        <taxon>Bacteria</taxon>
        <taxon>Pseudomonadati</taxon>
        <taxon>Pseudomonadota</taxon>
        <taxon>Gammaproteobacteria</taxon>
        <taxon>Chromatiales</taxon>
        <taxon>Ectothiorhodospiraceae</taxon>
        <taxon>Thioalkalivibrio</taxon>
    </lineage>
</organism>
<dbReference type="AlphaFoldDB" id="L0DXS1"/>
<dbReference type="HOGENOM" id="CLU_019796_1_3_6"/>